<accession>A0A7M1XJ96</accession>
<evidence type="ECO:0000313" key="2">
    <source>
        <dbReference type="EMBL" id="QOS38928.1"/>
    </source>
</evidence>
<proteinExistence type="predicted"/>
<gene>
    <name evidence="2" type="ORF">DYE49_00035</name>
</gene>
<reference evidence="2 3" key="1">
    <citation type="submission" date="2018-08" db="EMBL/GenBank/DDBJ databases">
        <title>The first complete genome of Treponema rectale (CHPAT), a commensal spirochete of the bovine rectum.</title>
        <authorList>
            <person name="Staton G.J."/>
            <person name="Clegg S.R."/>
            <person name="Carter S.D."/>
            <person name="Radford A.D."/>
            <person name="Darby A."/>
            <person name="Hall N."/>
            <person name="Birtles R.J."/>
            <person name="Evans N.J."/>
        </authorList>
    </citation>
    <scope>NUCLEOTIDE SEQUENCE [LARGE SCALE GENOMIC DNA]</scope>
    <source>
        <strain evidence="2 3">CHPA</strain>
    </source>
</reference>
<feature type="signal peptide" evidence="1">
    <location>
        <begin position="1"/>
        <end position="29"/>
    </location>
</feature>
<evidence type="ECO:0008006" key="4">
    <source>
        <dbReference type="Google" id="ProtNLM"/>
    </source>
</evidence>
<organism evidence="2 3">
    <name type="scientific">Treponema rectale</name>
    <dbReference type="NCBI Taxonomy" id="744512"/>
    <lineage>
        <taxon>Bacteria</taxon>
        <taxon>Pseudomonadati</taxon>
        <taxon>Spirochaetota</taxon>
        <taxon>Spirochaetia</taxon>
        <taxon>Spirochaetales</taxon>
        <taxon>Treponemataceae</taxon>
        <taxon>Treponema</taxon>
    </lineage>
</organism>
<dbReference type="Proteomes" id="UP000593591">
    <property type="component" value="Chromosome"/>
</dbReference>
<dbReference type="AlphaFoldDB" id="A0A7M1XJ96"/>
<sequence>MRKRYWKYFTLLISLLGFTMTLSTTNAWFSQNYFYEPNVPASGHSAYFEKGDGSEANPFSIRSPYHLYNLAWLQYLGKFNNENGTRYHFKLSDNLTSSLNMTGYTLPPIGTTTYPFVGYFDGNGKTIENLSISNTFTDFNQTPYLVTGADFNSNKESNVNIVGFFGVLGPFANDTLTYSSIADQVKDFKLDHITINTSSSTSLVGALAGYVNGEIENVAINNATLNVPSGTNAITSLGGENNSNVSNYSTVGFCTADYIGTQKENVTNIYNVNEERSNFTAQVQGTDTGWGGSIDMKTMYDHLLPFYTSSSSHRTQYKSTVTNTYDENGNITNTVTGESSVPATTRSSTGYEHYFAELNEVVNGQEIASYSFSRRESTDRFLYLTGEKTYTIDDGLTTTNNYPGGFLIEDNFDHYLRLASTTTVSNATVQDDASVWYFDNSNHIYSLQGTTKYYLQDNNGSLAVSSTGNTVWTFSNNRLISDNNRYLGCNSSSTWILSSTIPTVRVSGFRISYNNYYLNASGTADITSGTTANSATVWYVESGTSYVYTIINYTRYYLYYVNRDALHISTSANQNFMFIRQNNSLVIEGYTNYSTYCYNGTWGINSTVYTLTFTSSTQNFDVYIYQIENPSQNSFSDTSYTTKPTYFPLQFDTTTGGVSIKNTGYVVSGATDSAGDIRVSQYNTSDLSGSLTASGSSWNRTYSAPFTNIYTIDGSGIHTISNESAYEKLAASKSSMESVISGSSGSIYGLHFMNAAISASNKVTAKYASVNGSPMMANYELPGDSIDFHLKEKGYINFFAGTYFSGNNSFFSIHEVIRNESDNTKLSNIREITGVYSDGNSAHSYIYSFGTGNNIIYSKPYTYGYKNGQRVKVELDAQGNATSTDYVEHSTTPSLASGYSKVFDTAWIKTNSSISSSYMNRAFYFEIPMNDGEYCLGSVDGGTGAYLMYLDIAANANMIYRTTVSEKIEETTNRYYYPKGVEISTLTPTKDGNEVTGVNSSCIVIVSSPSSVVALVMSRTNNVITLTGAASKTANSSPPVYPSYNGPNVTLANSLVSSPPTTVTKTISRMTYYDYSSATGTYSRVETTVVSYSDGTATESNVKKYDQNGVENDSVVVYDSEGYAVTNISALYDMVDVSNCTTLNFSFNYMTADGVNLTHTYTLTLSVTTGSNNELLWSVNGYTILVNHANDGSAVTINVTEKNGTLVITLNGHSFTVTDGVVTPGTVDSIAP</sequence>
<dbReference type="KEGG" id="trc:DYE49_00035"/>
<protein>
    <recommendedName>
        <fullName evidence="4">YD repeat-containing protein</fullName>
    </recommendedName>
</protein>
<feature type="chain" id="PRO_5032663477" description="YD repeat-containing protein" evidence="1">
    <location>
        <begin position="30"/>
        <end position="1232"/>
    </location>
</feature>
<keyword evidence="1" id="KW-0732">Signal</keyword>
<evidence type="ECO:0000313" key="3">
    <source>
        <dbReference type="Proteomes" id="UP000593591"/>
    </source>
</evidence>
<name>A0A7M1XJ96_9SPIR</name>
<evidence type="ECO:0000256" key="1">
    <source>
        <dbReference type="SAM" id="SignalP"/>
    </source>
</evidence>
<dbReference type="EMBL" id="CP031517">
    <property type="protein sequence ID" value="QOS38928.1"/>
    <property type="molecule type" value="Genomic_DNA"/>
</dbReference>